<dbReference type="SUPFAM" id="SSF48008">
    <property type="entry name" value="GntR ligand-binding domain-like"/>
    <property type="match status" value="1"/>
</dbReference>
<comment type="caution">
    <text evidence="5">The sequence shown here is derived from an EMBL/GenBank/DDBJ whole genome shotgun (WGS) entry which is preliminary data.</text>
</comment>
<dbReference type="CDD" id="cd07377">
    <property type="entry name" value="WHTH_GntR"/>
    <property type="match status" value="1"/>
</dbReference>
<dbReference type="Pfam" id="PF07729">
    <property type="entry name" value="FCD"/>
    <property type="match status" value="1"/>
</dbReference>
<dbReference type="Gene3D" id="1.10.10.10">
    <property type="entry name" value="Winged helix-like DNA-binding domain superfamily/Winged helix DNA-binding domain"/>
    <property type="match status" value="1"/>
</dbReference>
<dbReference type="InterPro" id="IPR000524">
    <property type="entry name" value="Tscrpt_reg_HTH_GntR"/>
</dbReference>
<evidence type="ECO:0000259" key="4">
    <source>
        <dbReference type="PROSITE" id="PS50949"/>
    </source>
</evidence>
<keyword evidence="2" id="KW-0238">DNA-binding</keyword>
<keyword evidence="3" id="KW-0804">Transcription</keyword>
<evidence type="ECO:0000256" key="1">
    <source>
        <dbReference type="ARBA" id="ARBA00023015"/>
    </source>
</evidence>
<dbReference type="GO" id="GO:0003700">
    <property type="term" value="F:DNA-binding transcription factor activity"/>
    <property type="evidence" value="ECO:0007669"/>
    <property type="project" value="InterPro"/>
</dbReference>
<dbReference type="InterPro" id="IPR011711">
    <property type="entry name" value="GntR_C"/>
</dbReference>
<dbReference type="PANTHER" id="PTHR43537:SF5">
    <property type="entry name" value="UXU OPERON TRANSCRIPTIONAL REGULATOR"/>
    <property type="match status" value="1"/>
</dbReference>
<dbReference type="InterPro" id="IPR036388">
    <property type="entry name" value="WH-like_DNA-bd_sf"/>
</dbReference>
<organism evidence="5 6">
    <name type="scientific">Endobacterium cereale</name>
    <dbReference type="NCBI Taxonomy" id="2663029"/>
    <lineage>
        <taxon>Bacteria</taxon>
        <taxon>Pseudomonadati</taxon>
        <taxon>Pseudomonadota</taxon>
        <taxon>Alphaproteobacteria</taxon>
        <taxon>Hyphomicrobiales</taxon>
        <taxon>Rhizobiaceae</taxon>
        <taxon>Endobacterium</taxon>
    </lineage>
</organism>
<protein>
    <submittedName>
        <fullName evidence="5">FCD domain-containing protein</fullName>
    </submittedName>
</protein>
<evidence type="ECO:0000313" key="5">
    <source>
        <dbReference type="EMBL" id="MQY46325.1"/>
    </source>
</evidence>
<gene>
    <name evidence="5" type="ORF">GAO09_09715</name>
</gene>
<dbReference type="Gene3D" id="1.20.120.530">
    <property type="entry name" value="GntR ligand-binding domain-like"/>
    <property type="match status" value="1"/>
</dbReference>
<name>A0A6A8A506_9HYPH</name>
<dbReference type="SUPFAM" id="SSF46785">
    <property type="entry name" value="Winged helix' DNA-binding domain"/>
    <property type="match status" value="1"/>
</dbReference>
<evidence type="ECO:0000256" key="3">
    <source>
        <dbReference type="ARBA" id="ARBA00023163"/>
    </source>
</evidence>
<keyword evidence="6" id="KW-1185">Reference proteome</keyword>
<keyword evidence="1" id="KW-0805">Transcription regulation</keyword>
<dbReference type="Pfam" id="PF00392">
    <property type="entry name" value="GntR"/>
    <property type="match status" value="1"/>
</dbReference>
<dbReference type="EMBL" id="WIXI01000040">
    <property type="protein sequence ID" value="MQY46325.1"/>
    <property type="molecule type" value="Genomic_DNA"/>
</dbReference>
<evidence type="ECO:0000313" key="6">
    <source>
        <dbReference type="Proteomes" id="UP000435138"/>
    </source>
</evidence>
<dbReference type="GO" id="GO:0003677">
    <property type="term" value="F:DNA binding"/>
    <property type="evidence" value="ECO:0007669"/>
    <property type="project" value="UniProtKB-KW"/>
</dbReference>
<dbReference type="Proteomes" id="UP000435138">
    <property type="component" value="Unassembled WGS sequence"/>
</dbReference>
<dbReference type="PRINTS" id="PR00035">
    <property type="entry name" value="HTHGNTR"/>
</dbReference>
<dbReference type="AlphaFoldDB" id="A0A6A8A506"/>
<dbReference type="SMART" id="SM00895">
    <property type="entry name" value="FCD"/>
    <property type="match status" value="1"/>
</dbReference>
<sequence length="239" mass="26786">MNEPTRQTTTMTNLSSHTLQQLEAMLSHPQWHNGGRLPPEAELARHFGVSRPVLRTALIALRDAGRIISKRGSANFVQPHTDAMQFGSGVQSLAINTVFDMKRCMRFRQIVECAAAEDAARIRDANSISKIELAQRKMDELLPGDHVFEADFAFHMAVAEAAQNPYFTFALGTMHNQIKLTVEFTRKLQDLPQDMVVPRVVGEHDRIIAAIREGNPAAAREAMNFHMKQSVIRLLGEDM</sequence>
<dbReference type="PROSITE" id="PS50949">
    <property type="entry name" value="HTH_GNTR"/>
    <property type="match status" value="1"/>
</dbReference>
<dbReference type="PANTHER" id="PTHR43537">
    <property type="entry name" value="TRANSCRIPTIONAL REGULATOR, GNTR FAMILY"/>
    <property type="match status" value="1"/>
</dbReference>
<dbReference type="InterPro" id="IPR008920">
    <property type="entry name" value="TF_FadR/GntR_C"/>
</dbReference>
<dbReference type="InterPro" id="IPR036390">
    <property type="entry name" value="WH_DNA-bd_sf"/>
</dbReference>
<accession>A0A6A8A506</accession>
<proteinExistence type="predicted"/>
<dbReference type="SMART" id="SM00345">
    <property type="entry name" value="HTH_GNTR"/>
    <property type="match status" value="1"/>
</dbReference>
<evidence type="ECO:0000256" key="2">
    <source>
        <dbReference type="ARBA" id="ARBA00023125"/>
    </source>
</evidence>
<reference evidence="5 6" key="1">
    <citation type="submission" date="2019-11" db="EMBL/GenBank/DDBJ databases">
        <title>Genome analysis of Rhizobacterium cereale a novel genus and species isolated from maize roots in North Spain.</title>
        <authorList>
            <person name="Menendez E."/>
            <person name="Flores-Felix J.D."/>
            <person name="Ramirez-Bahena M.-H."/>
            <person name="Igual J.M."/>
            <person name="Garcia-Fraile P."/>
            <person name="Peix A."/>
            <person name="Velazquez E."/>
        </authorList>
    </citation>
    <scope>NUCLEOTIDE SEQUENCE [LARGE SCALE GENOMIC DNA]</scope>
    <source>
        <strain evidence="5 6">RZME27</strain>
    </source>
</reference>
<feature type="domain" description="HTH gntR-type" evidence="4">
    <location>
        <begin position="12"/>
        <end position="80"/>
    </location>
</feature>